<sequence length="160" mass="18086">MDGDVRNKRRVEAVRMWMHAGVIAIALFILLASMVTFVIFSFSTGTTAGLRSLAAAILPFATITYLRLFTKILRPRRQTKMPVFNLYFIFTVWTVFLFGFTRSLYGFSFPLGELMFSITLAATVLRYNSHSVKAFISCCYGIITGSLVYIIFAGFPFVIQ</sequence>
<proteinExistence type="predicted"/>
<evidence type="ECO:0000313" key="3">
    <source>
        <dbReference type="Proteomes" id="UP000615026"/>
    </source>
</evidence>
<gene>
    <name evidence="2" type="ORF">IQ260_23610</name>
</gene>
<protein>
    <recommendedName>
        <fullName evidence="4">Tripartite tricarboxylate transporter TctB family protein</fullName>
    </recommendedName>
</protein>
<accession>A0A929FC21</accession>
<keyword evidence="3" id="KW-1185">Reference proteome</keyword>
<dbReference type="EMBL" id="JADEXP010000303">
    <property type="protein sequence ID" value="MBE9069637.1"/>
    <property type="molecule type" value="Genomic_DNA"/>
</dbReference>
<name>A0A929FC21_LEPEC</name>
<reference evidence="2" key="1">
    <citation type="submission" date="2020-10" db="EMBL/GenBank/DDBJ databases">
        <authorList>
            <person name="Castelo-Branco R."/>
            <person name="Eusebio N."/>
            <person name="Adriana R."/>
            <person name="Vieira A."/>
            <person name="Brugerolle De Fraissinette N."/>
            <person name="Rezende De Castro R."/>
            <person name="Schneider M.P."/>
            <person name="Vasconcelos V."/>
            <person name="Leao P.N."/>
        </authorList>
    </citation>
    <scope>NUCLEOTIDE SEQUENCE</scope>
    <source>
        <strain evidence="2">LEGE 11479</strain>
    </source>
</reference>
<feature type="transmembrane region" description="Helical" evidence="1">
    <location>
        <begin position="134"/>
        <end position="159"/>
    </location>
</feature>
<dbReference type="AlphaFoldDB" id="A0A929FC21"/>
<keyword evidence="1" id="KW-1133">Transmembrane helix</keyword>
<feature type="transmembrane region" description="Helical" evidence="1">
    <location>
        <begin position="21"/>
        <end position="42"/>
    </location>
</feature>
<evidence type="ECO:0000313" key="2">
    <source>
        <dbReference type="EMBL" id="MBE9069637.1"/>
    </source>
</evidence>
<feature type="transmembrane region" description="Helical" evidence="1">
    <location>
        <begin position="81"/>
        <end position="101"/>
    </location>
</feature>
<dbReference type="RefSeq" id="WP_193995529.1">
    <property type="nucleotide sequence ID" value="NZ_JADEXP010000303.1"/>
</dbReference>
<evidence type="ECO:0000256" key="1">
    <source>
        <dbReference type="SAM" id="Phobius"/>
    </source>
</evidence>
<dbReference type="Proteomes" id="UP000615026">
    <property type="component" value="Unassembled WGS sequence"/>
</dbReference>
<keyword evidence="1" id="KW-0812">Transmembrane</keyword>
<keyword evidence="1" id="KW-0472">Membrane</keyword>
<evidence type="ECO:0008006" key="4">
    <source>
        <dbReference type="Google" id="ProtNLM"/>
    </source>
</evidence>
<feature type="transmembrane region" description="Helical" evidence="1">
    <location>
        <begin position="107"/>
        <end position="127"/>
    </location>
</feature>
<comment type="caution">
    <text evidence="2">The sequence shown here is derived from an EMBL/GenBank/DDBJ whole genome shotgun (WGS) entry which is preliminary data.</text>
</comment>
<organism evidence="2 3">
    <name type="scientific">Leptolyngbya cf. ectocarpi LEGE 11479</name>
    <dbReference type="NCBI Taxonomy" id="1828722"/>
    <lineage>
        <taxon>Bacteria</taxon>
        <taxon>Bacillati</taxon>
        <taxon>Cyanobacteriota</taxon>
        <taxon>Cyanophyceae</taxon>
        <taxon>Leptolyngbyales</taxon>
        <taxon>Leptolyngbyaceae</taxon>
        <taxon>Leptolyngbya group</taxon>
        <taxon>Leptolyngbya</taxon>
    </lineage>
</organism>
<feature type="transmembrane region" description="Helical" evidence="1">
    <location>
        <begin position="48"/>
        <end position="69"/>
    </location>
</feature>